<keyword evidence="1" id="KW-0614">Plasmid</keyword>
<keyword evidence="2" id="KW-1185">Reference proteome</keyword>
<evidence type="ECO:0000313" key="2">
    <source>
        <dbReference type="Proteomes" id="UP000182306"/>
    </source>
</evidence>
<gene>
    <name evidence="1" type="ORF">SAMCFNEI73_pC0794</name>
</gene>
<dbReference type="EMBL" id="CP013110">
    <property type="protein sequence ID" value="APG94510.1"/>
    <property type="molecule type" value="Genomic_DNA"/>
</dbReference>
<protein>
    <submittedName>
        <fullName evidence="1">Uncharacterized protein</fullName>
    </submittedName>
</protein>
<evidence type="ECO:0000313" key="1">
    <source>
        <dbReference type="EMBL" id="APG94510.1"/>
    </source>
</evidence>
<proteinExistence type="predicted"/>
<name>A0A1L3LWN4_9HYPH</name>
<accession>A0A1L3LWN4</accession>
<reference evidence="1 2" key="1">
    <citation type="submission" date="2015-10" db="EMBL/GenBank/DDBJ databases">
        <title>Genomic differences between typical nodule nitrogen-fixing rhizobial strains and those coming from bean seeds.</title>
        <authorList>
            <person name="Peralta H."/>
            <person name="Aguilar-Vera A."/>
            <person name="Diaz R."/>
            <person name="Mora Y."/>
            <person name="Martinez-Batallar G."/>
            <person name="Salazar E."/>
            <person name="Vargas-Lagunas C."/>
            <person name="Encarnacion S."/>
            <person name="Girard L."/>
            <person name="Mora J."/>
        </authorList>
    </citation>
    <scope>NUCLEOTIDE SEQUENCE [LARGE SCALE GENOMIC DNA]</scope>
    <source>
        <strain evidence="1 2">CFNEI 73</strain>
        <plasmid evidence="1 2">C</plasmid>
    </source>
</reference>
<dbReference type="KEGG" id="same:SAMCFNEI73_pC0794"/>
<dbReference type="OrthoDB" id="7375605at2"/>
<geneLocation type="plasmid" evidence="1 2">
    <name>C</name>
</geneLocation>
<dbReference type="RefSeq" id="WP_064254244.1">
    <property type="nucleotide sequence ID" value="NZ_CP013110.1"/>
</dbReference>
<organism evidence="1 2">
    <name type="scientific">Sinorhizobium americanum</name>
    <dbReference type="NCBI Taxonomy" id="194963"/>
    <lineage>
        <taxon>Bacteria</taxon>
        <taxon>Pseudomonadati</taxon>
        <taxon>Pseudomonadota</taxon>
        <taxon>Alphaproteobacteria</taxon>
        <taxon>Hyphomicrobiales</taxon>
        <taxon>Rhizobiaceae</taxon>
        <taxon>Sinorhizobium/Ensifer group</taxon>
        <taxon>Sinorhizobium</taxon>
    </lineage>
</organism>
<dbReference type="Proteomes" id="UP000182306">
    <property type="component" value="Plasmid C"/>
</dbReference>
<dbReference type="AlphaFoldDB" id="A0A1L3LWN4"/>
<sequence>MNQAHESFSEHALEGPSNRSFGYTVGGILLAFVLVRWFISGGLTPITTGLAGICAVLVLLAFASPDLLALPNRLWTKLGLLLFKIVNPIVMLLIYATAFVPIGLFLRLRGYDPLVASFDKGADTYWNRRPPHEPDPMTMRNQF</sequence>